<keyword evidence="4" id="KW-1185">Reference proteome</keyword>
<reference evidence="3" key="1">
    <citation type="submission" date="2022-07" db="EMBL/GenBank/DDBJ databases">
        <authorList>
            <person name="Trinca V."/>
            <person name="Uliana J.V.C."/>
            <person name="Torres T.T."/>
            <person name="Ward R.J."/>
            <person name="Monesi N."/>
        </authorList>
    </citation>
    <scope>NUCLEOTIDE SEQUENCE</scope>
    <source>
        <strain evidence="3">HSMRA1968</strain>
        <tissue evidence="3">Whole embryos</tissue>
    </source>
</reference>
<dbReference type="PROSITE" id="PS00061">
    <property type="entry name" value="ADH_SHORT"/>
    <property type="match status" value="1"/>
</dbReference>
<dbReference type="PANTHER" id="PTHR43313">
    <property type="entry name" value="SHORT-CHAIN DEHYDROGENASE/REDUCTASE FAMILY 9C"/>
    <property type="match status" value="1"/>
</dbReference>
<keyword evidence="2" id="KW-0472">Membrane</keyword>
<evidence type="ECO:0000313" key="4">
    <source>
        <dbReference type="Proteomes" id="UP001151699"/>
    </source>
</evidence>
<dbReference type="OrthoDB" id="294295at2759"/>
<dbReference type="Proteomes" id="UP001151699">
    <property type="component" value="Chromosome X"/>
</dbReference>
<dbReference type="InterPro" id="IPR002347">
    <property type="entry name" value="SDR_fam"/>
</dbReference>
<dbReference type="InterPro" id="IPR036291">
    <property type="entry name" value="NAD(P)-bd_dom_sf"/>
</dbReference>
<dbReference type="InterPro" id="IPR020904">
    <property type="entry name" value="Sc_DH/Rdtase_CS"/>
</dbReference>
<dbReference type="PANTHER" id="PTHR43313:SF36">
    <property type="entry name" value="D-BETA-HYDROXYBUTYRATE DEHYDROGENASE, MITOCHONDRIAL"/>
    <property type="match status" value="1"/>
</dbReference>
<dbReference type="EMBL" id="WJQU01000003">
    <property type="protein sequence ID" value="KAJ6638227.1"/>
    <property type="molecule type" value="Genomic_DNA"/>
</dbReference>
<keyword evidence="2" id="KW-1133">Transmembrane helix</keyword>
<dbReference type="GO" id="GO:0008202">
    <property type="term" value="P:steroid metabolic process"/>
    <property type="evidence" value="ECO:0007669"/>
    <property type="project" value="TreeGrafter"/>
</dbReference>
<dbReference type="GO" id="GO:0016491">
    <property type="term" value="F:oxidoreductase activity"/>
    <property type="evidence" value="ECO:0007669"/>
    <property type="project" value="UniProtKB-KW"/>
</dbReference>
<keyword evidence="2" id="KW-0812">Transmembrane</keyword>
<proteinExistence type="predicted"/>
<evidence type="ECO:0000256" key="2">
    <source>
        <dbReference type="SAM" id="Phobius"/>
    </source>
</evidence>
<sequence length="337" mass="38570">MLGNFLFKIIAFALSAIAGFASIILPKRKLRVTEKKCVFVTGCDSGLGLTIAHKCYELGFFVIAGCLSLESDGAKNLIELDGNKRMIVTEIDIRNNDSIEKARNVVNDLVVRNELIFTALVNNAGVMSFGEFEWQTFNLIENQIQVNLLGTMKLTKVFLPMCRKYNARVVIVTSHCSLQSLPGLAPYGASKAGLRFFIDSLRVEMKKYYVDVVNFIPGSFVLQSNIMSRQRQDALEMKQQFTEEQLEFYNDYFNDYNNYLLQIEQYRKPGLIKDVAMTKMFESALLDVNPHAVYVNQNWRYAIYHFLCGISPAFIRDWLIQRFVQMPSYKPTAKTQK</sequence>
<feature type="transmembrane region" description="Helical" evidence="2">
    <location>
        <begin position="6"/>
        <end position="26"/>
    </location>
</feature>
<protein>
    <submittedName>
        <fullName evidence="3">D-beta-hydroxybutyrate dehydrogenase, mitochondrial</fullName>
    </submittedName>
</protein>
<dbReference type="SUPFAM" id="SSF51735">
    <property type="entry name" value="NAD(P)-binding Rossmann-fold domains"/>
    <property type="match status" value="1"/>
</dbReference>
<dbReference type="AlphaFoldDB" id="A0A9Q0MUF1"/>
<comment type="caution">
    <text evidence="3">The sequence shown here is derived from an EMBL/GenBank/DDBJ whole genome shotgun (WGS) entry which is preliminary data.</text>
</comment>
<dbReference type="Gene3D" id="3.40.50.720">
    <property type="entry name" value="NAD(P)-binding Rossmann-like Domain"/>
    <property type="match status" value="1"/>
</dbReference>
<accession>A0A9Q0MUF1</accession>
<evidence type="ECO:0000256" key="1">
    <source>
        <dbReference type="ARBA" id="ARBA00023002"/>
    </source>
</evidence>
<evidence type="ECO:0000313" key="3">
    <source>
        <dbReference type="EMBL" id="KAJ6638227.1"/>
    </source>
</evidence>
<gene>
    <name evidence="3" type="primary">Bdh1_0</name>
    <name evidence="3" type="ORF">Bhyg_10960</name>
</gene>
<dbReference type="PRINTS" id="PR00081">
    <property type="entry name" value="GDHRDH"/>
</dbReference>
<name>A0A9Q0MUF1_9DIPT</name>
<dbReference type="Pfam" id="PF00106">
    <property type="entry name" value="adh_short"/>
    <property type="match status" value="1"/>
</dbReference>
<keyword evidence="1" id="KW-0560">Oxidoreductase</keyword>
<organism evidence="3 4">
    <name type="scientific">Pseudolycoriella hygida</name>
    <dbReference type="NCBI Taxonomy" id="35572"/>
    <lineage>
        <taxon>Eukaryota</taxon>
        <taxon>Metazoa</taxon>
        <taxon>Ecdysozoa</taxon>
        <taxon>Arthropoda</taxon>
        <taxon>Hexapoda</taxon>
        <taxon>Insecta</taxon>
        <taxon>Pterygota</taxon>
        <taxon>Neoptera</taxon>
        <taxon>Endopterygota</taxon>
        <taxon>Diptera</taxon>
        <taxon>Nematocera</taxon>
        <taxon>Sciaroidea</taxon>
        <taxon>Sciaridae</taxon>
        <taxon>Pseudolycoriella</taxon>
    </lineage>
</organism>